<protein>
    <submittedName>
        <fullName evidence="2">Uncharacterized protein</fullName>
    </submittedName>
</protein>
<evidence type="ECO:0000313" key="3">
    <source>
        <dbReference type="Proteomes" id="UP000287651"/>
    </source>
</evidence>
<feature type="region of interest" description="Disordered" evidence="1">
    <location>
        <begin position="1"/>
        <end position="65"/>
    </location>
</feature>
<feature type="compositionally biased region" description="Low complexity" evidence="1">
    <location>
        <begin position="44"/>
        <end position="58"/>
    </location>
</feature>
<organism evidence="2 3">
    <name type="scientific">Ensete ventricosum</name>
    <name type="common">Abyssinian banana</name>
    <name type="synonym">Musa ensete</name>
    <dbReference type="NCBI Taxonomy" id="4639"/>
    <lineage>
        <taxon>Eukaryota</taxon>
        <taxon>Viridiplantae</taxon>
        <taxon>Streptophyta</taxon>
        <taxon>Embryophyta</taxon>
        <taxon>Tracheophyta</taxon>
        <taxon>Spermatophyta</taxon>
        <taxon>Magnoliopsida</taxon>
        <taxon>Liliopsida</taxon>
        <taxon>Zingiberales</taxon>
        <taxon>Musaceae</taxon>
        <taxon>Ensete</taxon>
    </lineage>
</organism>
<reference evidence="2 3" key="1">
    <citation type="journal article" date="2014" name="Agronomy (Basel)">
        <title>A Draft Genome Sequence for Ensete ventricosum, the Drought-Tolerant Tree Against Hunger.</title>
        <authorList>
            <person name="Harrison J."/>
            <person name="Moore K.A."/>
            <person name="Paszkiewicz K."/>
            <person name="Jones T."/>
            <person name="Grant M."/>
            <person name="Ambacheew D."/>
            <person name="Muzemil S."/>
            <person name="Studholme D.J."/>
        </authorList>
    </citation>
    <scope>NUCLEOTIDE SEQUENCE [LARGE SCALE GENOMIC DNA]</scope>
</reference>
<dbReference type="Proteomes" id="UP000287651">
    <property type="component" value="Unassembled WGS sequence"/>
</dbReference>
<accession>A0A426WXZ0</accession>
<dbReference type="AlphaFoldDB" id="A0A426WXZ0"/>
<gene>
    <name evidence="2" type="ORF">B296_00055854</name>
</gene>
<evidence type="ECO:0000313" key="2">
    <source>
        <dbReference type="EMBL" id="RRT32165.1"/>
    </source>
</evidence>
<sequence length="128" mass="14253">MSCSLWSQSGEEGGSGQVSESRVKRRRQWQQDGDDDSGRGGRWGRQQRGAGCWQQRQAVGRRGRRGDGDAVAWLCRGIGGLGSGREKKMEEATMRRWQWLVAAIVRRRRVMAGAAAKKAALIPIDRTL</sequence>
<name>A0A426WXZ0_ENSVE</name>
<proteinExistence type="predicted"/>
<comment type="caution">
    <text evidence="2">The sequence shown here is derived from an EMBL/GenBank/DDBJ whole genome shotgun (WGS) entry which is preliminary data.</text>
</comment>
<dbReference type="EMBL" id="AMZH03033505">
    <property type="protein sequence ID" value="RRT32165.1"/>
    <property type="molecule type" value="Genomic_DNA"/>
</dbReference>
<evidence type="ECO:0000256" key="1">
    <source>
        <dbReference type="SAM" id="MobiDB-lite"/>
    </source>
</evidence>